<keyword evidence="8" id="KW-1185">Reference proteome</keyword>
<dbReference type="Gene3D" id="2.40.50.100">
    <property type="match status" value="1"/>
</dbReference>
<feature type="domain" description="YknX-like C-terminal permuted SH3-like" evidence="6">
    <location>
        <begin position="296"/>
        <end position="362"/>
    </location>
</feature>
<dbReference type="AlphaFoldDB" id="A0A2T8HEW5"/>
<dbReference type="InterPro" id="IPR058637">
    <property type="entry name" value="YknX-like_C"/>
</dbReference>
<dbReference type="InterPro" id="IPR058626">
    <property type="entry name" value="MdtA-like_b-barrel"/>
</dbReference>
<feature type="domain" description="Multidrug resistance protein MdtA-like barrel-sandwich hybrid" evidence="4">
    <location>
        <begin position="64"/>
        <end position="202"/>
    </location>
</feature>
<comment type="caution">
    <text evidence="7">The sequence shown here is derived from an EMBL/GenBank/DDBJ whole genome shotgun (WGS) entry which is preliminary data.</text>
</comment>
<dbReference type="Pfam" id="PF25917">
    <property type="entry name" value="BSH_RND"/>
    <property type="match status" value="1"/>
</dbReference>
<dbReference type="GO" id="GO:0022857">
    <property type="term" value="F:transmembrane transporter activity"/>
    <property type="evidence" value="ECO:0007669"/>
    <property type="project" value="InterPro"/>
</dbReference>
<evidence type="ECO:0000256" key="1">
    <source>
        <dbReference type="ARBA" id="ARBA00009477"/>
    </source>
</evidence>
<dbReference type="Pfam" id="PF25944">
    <property type="entry name" value="Beta-barrel_RND"/>
    <property type="match status" value="1"/>
</dbReference>
<keyword evidence="2" id="KW-0175">Coiled coil</keyword>
<organism evidence="7 8">
    <name type="scientific">Sphingobacterium corticibacter</name>
    <dbReference type="NCBI Taxonomy" id="2171749"/>
    <lineage>
        <taxon>Bacteria</taxon>
        <taxon>Pseudomonadati</taxon>
        <taxon>Bacteroidota</taxon>
        <taxon>Sphingobacteriia</taxon>
        <taxon>Sphingobacteriales</taxon>
        <taxon>Sphingobacteriaceae</taxon>
        <taxon>Sphingobacterium</taxon>
    </lineage>
</organism>
<feature type="domain" description="Multidrug resistance protein MdtA-like beta-barrel" evidence="5">
    <location>
        <begin position="207"/>
        <end position="288"/>
    </location>
</feature>
<evidence type="ECO:0000259" key="4">
    <source>
        <dbReference type="Pfam" id="PF25917"/>
    </source>
</evidence>
<dbReference type="PANTHER" id="PTHR30158">
    <property type="entry name" value="ACRA/E-RELATED COMPONENT OF DRUG EFFLUX TRANSPORTER"/>
    <property type="match status" value="1"/>
</dbReference>
<dbReference type="GO" id="GO:0005886">
    <property type="term" value="C:plasma membrane"/>
    <property type="evidence" value="ECO:0007669"/>
    <property type="project" value="TreeGrafter"/>
</dbReference>
<evidence type="ECO:0000259" key="6">
    <source>
        <dbReference type="Pfam" id="PF25989"/>
    </source>
</evidence>
<dbReference type="PROSITE" id="PS51257">
    <property type="entry name" value="PROKAR_LIPOPROTEIN"/>
    <property type="match status" value="1"/>
</dbReference>
<dbReference type="InterPro" id="IPR006143">
    <property type="entry name" value="RND_pump_MFP"/>
</dbReference>
<comment type="similarity">
    <text evidence="1">Belongs to the membrane fusion protein (MFP) (TC 8.A.1) family.</text>
</comment>
<gene>
    <name evidence="7" type="ORF">DC487_16145</name>
</gene>
<dbReference type="Pfam" id="PF25876">
    <property type="entry name" value="HH_MFP_RND"/>
    <property type="match status" value="1"/>
</dbReference>
<dbReference type="SUPFAM" id="SSF111369">
    <property type="entry name" value="HlyD-like secretion proteins"/>
    <property type="match status" value="1"/>
</dbReference>
<dbReference type="Pfam" id="PF25989">
    <property type="entry name" value="YknX_C"/>
    <property type="match status" value="1"/>
</dbReference>
<dbReference type="Gene3D" id="2.40.30.170">
    <property type="match status" value="1"/>
</dbReference>
<dbReference type="GO" id="GO:0046677">
    <property type="term" value="P:response to antibiotic"/>
    <property type="evidence" value="ECO:0007669"/>
    <property type="project" value="TreeGrafter"/>
</dbReference>
<evidence type="ECO:0000259" key="5">
    <source>
        <dbReference type="Pfam" id="PF25944"/>
    </source>
</evidence>
<proteinExistence type="inferred from homology"/>
<evidence type="ECO:0000256" key="2">
    <source>
        <dbReference type="SAM" id="Coils"/>
    </source>
</evidence>
<dbReference type="GO" id="GO:0030313">
    <property type="term" value="C:cell envelope"/>
    <property type="evidence" value="ECO:0007669"/>
    <property type="project" value="UniProtKB-SubCell"/>
</dbReference>
<dbReference type="InterPro" id="IPR058624">
    <property type="entry name" value="MdtA-like_HH"/>
</dbReference>
<dbReference type="NCBIfam" id="TIGR01730">
    <property type="entry name" value="RND_mfp"/>
    <property type="match status" value="1"/>
</dbReference>
<feature type="domain" description="Multidrug resistance protein MdtA-like alpha-helical hairpin" evidence="3">
    <location>
        <begin position="102"/>
        <end position="169"/>
    </location>
</feature>
<accession>A0A2T8HEW5</accession>
<dbReference type="RefSeq" id="WP_116777015.1">
    <property type="nucleotide sequence ID" value="NZ_QDKG01000008.1"/>
</dbReference>
<evidence type="ECO:0000259" key="3">
    <source>
        <dbReference type="Pfam" id="PF25876"/>
    </source>
</evidence>
<feature type="coiled-coil region" evidence="2">
    <location>
        <begin position="95"/>
        <end position="167"/>
    </location>
</feature>
<evidence type="ECO:0000313" key="7">
    <source>
        <dbReference type="EMBL" id="PVH23978.1"/>
    </source>
</evidence>
<dbReference type="EMBL" id="QDKG01000008">
    <property type="protein sequence ID" value="PVH23978.1"/>
    <property type="molecule type" value="Genomic_DNA"/>
</dbReference>
<dbReference type="InterPro" id="IPR058625">
    <property type="entry name" value="MdtA-like_BSH"/>
</dbReference>
<reference evidence="7 8" key="1">
    <citation type="submission" date="2018-04" db="EMBL/GenBank/DDBJ databases">
        <title>Sphingobacterium cortibacter sp. nov.</title>
        <authorList>
            <person name="Li Y."/>
        </authorList>
    </citation>
    <scope>NUCLEOTIDE SEQUENCE [LARGE SCALE GENOMIC DNA]</scope>
    <source>
        <strain evidence="7 8">2c-3</strain>
    </source>
</reference>
<sequence>MTRTIYYLLLIGSTTTWQSCSSDKKEVGGSTPTEKTVSVTSVEEQIVTGYQEYPAYVVPLQETELLAEVSGYITNIAVSDGAFVTKGQKLYEIDRTRYGAEVEQAKANVAIAESEYARVQKDLERYENLAKNDAIARQTLDYAATDLQNQKAQVQAAKAALETANTNLTRSTIYAPFTGNLGISQVRNGALVNAGNTLLNVISTTSPIAVEFQVNEIDIERIIELQRKGGEGTITVRMPDGTIYPESGQIAVIDRAVDRTTGTLRVRASFANKDNRLRAGMNLTMRLANTSREKQLVIPLKAVLEQLGASNVYTVSDSSTAVFNTIQLGTKFNDKVVVRTGLKAGDRVVVDGASGISEGDKLSIEEK</sequence>
<dbReference type="OrthoDB" id="9801814at2"/>
<protein>
    <submittedName>
        <fullName evidence="7">Efflux RND transporter periplasmic adaptor subunit</fullName>
    </submittedName>
</protein>
<name>A0A2T8HEW5_9SPHI</name>
<evidence type="ECO:0000313" key="8">
    <source>
        <dbReference type="Proteomes" id="UP000245627"/>
    </source>
</evidence>
<dbReference type="Proteomes" id="UP000245627">
    <property type="component" value="Unassembled WGS sequence"/>
</dbReference>
<dbReference type="Gene3D" id="1.10.287.470">
    <property type="entry name" value="Helix hairpin bin"/>
    <property type="match status" value="1"/>
</dbReference>
<dbReference type="Gene3D" id="2.40.420.20">
    <property type="match status" value="1"/>
</dbReference>